<dbReference type="PROSITE" id="PS50970">
    <property type="entry name" value="HCY"/>
    <property type="match status" value="1"/>
</dbReference>
<evidence type="ECO:0000259" key="4">
    <source>
        <dbReference type="PROSITE" id="PS50970"/>
    </source>
</evidence>
<evidence type="ECO:0000256" key="2">
    <source>
        <dbReference type="ARBA" id="ARBA00022679"/>
    </source>
</evidence>
<evidence type="ECO:0000256" key="3">
    <source>
        <dbReference type="PROSITE-ProRule" id="PRU00333"/>
    </source>
</evidence>
<organism evidence="5 6">
    <name type="scientific">Devosia neptuniae</name>
    <dbReference type="NCBI Taxonomy" id="191302"/>
    <lineage>
        <taxon>Bacteria</taxon>
        <taxon>Pseudomonadati</taxon>
        <taxon>Pseudomonadota</taxon>
        <taxon>Alphaproteobacteria</taxon>
        <taxon>Hyphomicrobiales</taxon>
        <taxon>Devosiaceae</taxon>
        <taxon>Devosia</taxon>
    </lineage>
</organism>
<proteinExistence type="predicted"/>
<gene>
    <name evidence="5" type="ORF">N8A98_19745</name>
</gene>
<keyword evidence="6" id="KW-1185">Reference proteome</keyword>
<dbReference type="RefSeq" id="WP_262167900.1">
    <property type="nucleotide sequence ID" value="NZ_CP104965.1"/>
</dbReference>
<dbReference type="InterPro" id="IPR017226">
    <property type="entry name" value="BHMT-like"/>
</dbReference>
<dbReference type="EMBL" id="CP104965">
    <property type="protein sequence ID" value="UXN69435.1"/>
    <property type="molecule type" value="Genomic_DNA"/>
</dbReference>
<name>A0ABY6CB22_9HYPH</name>
<dbReference type="InterPro" id="IPR036589">
    <property type="entry name" value="HCY_dom_sf"/>
</dbReference>
<evidence type="ECO:0000256" key="1">
    <source>
        <dbReference type="ARBA" id="ARBA00022603"/>
    </source>
</evidence>
<dbReference type="Gene3D" id="3.20.20.330">
    <property type="entry name" value="Homocysteine-binding-like domain"/>
    <property type="match status" value="1"/>
</dbReference>
<keyword evidence="3" id="KW-0479">Metal-binding</keyword>
<sequence length="303" mass="32076">MTRRGLLLDGGMGRELERIGAPFRQPEWSALALMEAPEFVTQAHAGYIEAGADVITTNSYAVVPFHIGEERFAADGQKLAALAGRLAREAADAARDRKVLVAGSLPPVFGSYQPDLFNPALAGAYLDVLVGGMAPFVDVWLAETQSSLAEARAAHAATASTGLPFWISFTLRDDVSPAEMGEAQLRSGETVVAAAELAASLGASAMLFNCSMPEVMTAAIEAASKTFARLGVDPQIGVYANAFPSQQDDEEANAVVTEIRDDLNPVAYDQWAQQWAKAGASIIGGCCGIGTEHIHTLGKHRTW</sequence>
<dbReference type="PANTHER" id="PTHR11103:SF18">
    <property type="entry name" value="SLR1189 PROTEIN"/>
    <property type="match status" value="1"/>
</dbReference>
<dbReference type="PIRSF" id="PIRSF037505">
    <property type="entry name" value="Betaine_HMT"/>
    <property type="match status" value="1"/>
</dbReference>
<reference evidence="5 6" key="1">
    <citation type="submission" date="2022-09" db="EMBL/GenBank/DDBJ databases">
        <title>Interaction between co-microsymbionts with complementary sets of symbiotic genes in legume-rhizobium systems.</title>
        <authorList>
            <person name="Safronova V."/>
            <person name="Sazanova A."/>
            <person name="Afonin A."/>
            <person name="Chirak E."/>
        </authorList>
    </citation>
    <scope>NUCLEOTIDE SEQUENCE [LARGE SCALE GENOMIC DNA]</scope>
    <source>
        <strain evidence="5 6">A18/4-1</strain>
    </source>
</reference>
<keyword evidence="3" id="KW-0862">Zinc</keyword>
<dbReference type="PANTHER" id="PTHR11103">
    <property type="entry name" value="SLR1189 PROTEIN"/>
    <property type="match status" value="1"/>
</dbReference>
<comment type="cofactor">
    <cofactor evidence="3">
        <name>Zn(2+)</name>
        <dbReference type="ChEBI" id="CHEBI:29105"/>
    </cofactor>
</comment>
<dbReference type="Pfam" id="PF02574">
    <property type="entry name" value="S-methyl_trans"/>
    <property type="match status" value="1"/>
</dbReference>
<feature type="binding site" evidence="3">
    <location>
        <position position="210"/>
    </location>
    <ligand>
        <name>Zn(2+)</name>
        <dbReference type="ChEBI" id="CHEBI:29105"/>
    </ligand>
</feature>
<keyword evidence="2 3" id="KW-0808">Transferase</keyword>
<keyword evidence="1 3" id="KW-0489">Methyltransferase</keyword>
<dbReference type="Proteomes" id="UP001061862">
    <property type="component" value="Chromosome"/>
</dbReference>
<feature type="binding site" evidence="3">
    <location>
        <position position="287"/>
    </location>
    <ligand>
        <name>Zn(2+)</name>
        <dbReference type="ChEBI" id="CHEBI:29105"/>
    </ligand>
</feature>
<feature type="binding site" evidence="3">
    <location>
        <position position="286"/>
    </location>
    <ligand>
        <name>Zn(2+)</name>
        <dbReference type="ChEBI" id="CHEBI:29105"/>
    </ligand>
</feature>
<feature type="domain" description="Hcy-binding" evidence="4">
    <location>
        <begin position="1"/>
        <end position="301"/>
    </location>
</feature>
<dbReference type="InterPro" id="IPR003726">
    <property type="entry name" value="HCY_dom"/>
</dbReference>
<evidence type="ECO:0000313" key="5">
    <source>
        <dbReference type="EMBL" id="UXN69435.1"/>
    </source>
</evidence>
<evidence type="ECO:0000313" key="6">
    <source>
        <dbReference type="Proteomes" id="UP001061862"/>
    </source>
</evidence>
<protein>
    <submittedName>
        <fullName evidence="5">Homocysteine S-methyltransferase family protein</fullName>
    </submittedName>
</protein>
<dbReference type="SUPFAM" id="SSF82282">
    <property type="entry name" value="Homocysteine S-methyltransferase"/>
    <property type="match status" value="1"/>
</dbReference>
<accession>A0ABY6CB22</accession>